<evidence type="ECO:0000313" key="3">
    <source>
        <dbReference type="Proteomes" id="UP001212326"/>
    </source>
</evidence>
<dbReference type="Proteomes" id="UP001212326">
    <property type="component" value="Chromosome"/>
</dbReference>
<proteinExistence type="predicted"/>
<dbReference type="InterPro" id="IPR011048">
    <property type="entry name" value="Haem_d1_sf"/>
</dbReference>
<gene>
    <name evidence="2" type="ORF">O1G22_36205</name>
</gene>
<dbReference type="InterPro" id="IPR015943">
    <property type="entry name" value="WD40/YVTN_repeat-like_dom_sf"/>
</dbReference>
<organism evidence="2 3">
    <name type="scientific">Streptomyces camelliae</name>
    <dbReference type="NCBI Taxonomy" id="3004093"/>
    <lineage>
        <taxon>Bacteria</taxon>
        <taxon>Bacillati</taxon>
        <taxon>Actinomycetota</taxon>
        <taxon>Actinomycetes</taxon>
        <taxon>Kitasatosporales</taxon>
        <taxon>Streptomycetaceae</taxon>
        <taxon>Streptomyces</taxon>
    </lineage>
</organism>
<protein>
    <submittedName>
        <fullName evidence="2">YncE family protein</fullName>
    </submittedName>
</protein>
<dbReference type="PANTHER" id="PTHR47197:SF3">
    <property type="entry name" value="DIHYDRO-HEME D1 DEHYDROGENASE"/>
    <property type="match status" value="1"/>
</dbReference>
<feature type="chain" id="PRO_5045190100" evidence="1">
    <location>
        <begin position="27"/>
        <end position="347"/>
    </location>
</feature>
<keyword evidence="3" id="KW-1185">Reference proteome</keyword>
<dbReference type="InterPro" id="IPR051200">
    <property type="entry name" value="Host-pathogen_enzymatic-act"/>
</dbReference>
<feature type="signal peptide" evidence="1">
    <location>
        <begin position="1"/>
        <end position="26"/>
    </location>
</feature>
<evidence type="ECO:0000256" key="1">
    <source>
        <dbReference type="SAM" id="SignalP"/>
    </source>
</evidence>
<dbReference type="Gene3D" id="2.130.10.10">
    <property type="entry name" value="YVTN repeat-like/Quinoprotein amine dehydrogenase"/>
    <property type="match status" value="2"/>
</dbReference>
<dbReference type="RefSeq" id="WP_270085151.1">
    <property type="nucleotide sequence ID" value="NZ_CP115300.1"/>
</dbReference>
<name>A0ABY7PHN7_9ACTN</name>
<dbReference type="SUPFAM" id="SSF51004">
    <property type="entry name" value="C-terminal (heme d1) domain of cytochrome cd1-nitrite reductase"/>
    <property type="match status" value="1"/>
</dbReference>
<reference evidence="2 3" key="1">
    <citation type="submission" date="2022-12" db="EMBL/GenBank/DDBJ databases">
        <authorList>
            <person name="Mo P."/>
        </authorList>
    </citation>
    <scope>NUCLEOTIDE SEQUENCE [LARGE SCALE GENOMIC DNA]</scope>
    <source>
        <strain evidence="2 3">HUAS 2-6</strain>
    </source>
</reference>
<sequence length="347" mass="36665">MIRRRSPRALLALAAGLVLAIAAAVAGVTLTRDGGQPSKVALPLRLVKEISLPGDSSRFDYASLDPGRGLLFIAHLGASQVIEVDTRADKVVRTIYDLPGVHGVLVVPALHRVYATASDANQVAAIDETTGKVLHRGPTGDTPDGLAYDPVHHTVWTTNETGGSETVVDATTGAVRGTVTLGGEAGNVAYDPTTRQMLVDVQTRNELAVIDPAALRITRRVSLPGCDHDHGLILAPADRLAFVACDGNARLLTVDLNTWHVTGTDRVGQDPDVLAYDPVARHLYVAAESGWVTTADTHDRHLTVTGRAHLADGAHVVAVDSTTHRSYYPIPHGTGGHPALLVYQPAP</sequence>
<dbReference type="EMBL" id="CP115300">
    <property type="protein sequence ID" value="WBO67878.1"/>
    <property type="molecule type" value="Genomic_DNA"/>
</dbReference>
<keyword evidence="1" id="KW-0732">Signal</keyword>
<accession>A0ABY7PHN7</accession>
<dbReference type="PANTHER" id="PTHR47197">
    <property type="entry name" value="PROTEIN NIRF"/>
    <property type="match status" value="1"/>
</dbReference>
<evidence type="ECO:0000313" key="2">
    <source>
        <dbReference type="EMBL" id="WBO67878.1"/>
    </source>
</evidence>